<evidence type="ECO:0000256" key="2">
    <source>
        <dbReference type="ARBA" id="ARBA00023125"/>
    </source>
</evidence>
<dbReference type="SUPFAM" id="SSF51215">
    <property type="entry name" value="Regulatory protein AraC"/>
    <property type="match status" value="1"/>
</dbReference>
<proteinExistence type="predicted"/>
<dbReference type="Pfam" id="PF02311">
    <property type="entry name" value="AraC_binding"/>
    <property type="match status" value="1"/>
</dbReference>
<name>A0A9D2P619_9FIRM</name>
<organism evidence="5 6">
    <name type="scientific">Candidatus Mediterraneibacter gallistercoris</name>
    <dbReference type="NCBI Taxonomy" id="2838671"/>
    <lineage>
        <taxon>Bacteria</taxon>
        <taxon>Bacillati</taxon>
        <taxon>Bacillota</taxon>
        <taxon>Clostridia</taxon>
        <taxon>Lachnospirales</taxon>
        <taxon>Lachnospiraceae</taxon>
        <taxon>Mediterraneibacter</taxon>
    </lineage>
</organism>
<dbReference type="PROSITE" id="PS01124">
    <property type="entry name" value="HTH_ARAC_FAMILY_2"/>
    <property type="match status" value="1"/>
</dbReference>
<dbReference type="SUPFAM" id="SSF46689">
    <property type="entry name" value="Homeodomain-like"/>
    <property type="match status" value="2"/>
</dbReference>
<dbReference type="AlphaFoldDB" id="A0A9D2P619"/>
<dbReference type="CDD" id="cd07001">
    <property type="entry name" value="cupin_YbfI-like_N"/>
    <property type="match status" value="1"/>
</dbReference>
<dbReference type="InterPro" id="IPR014710">
    <property type="entry name" value="RmlC-like_jellyroll"/>
</dbReference>
<dbReference type="SMART" id="SM00342">
    <property type="entry name" value="HTH_ARAC"/>
    <property type="match status" value="1"/>
</dbReference>
<evidence type="ECO:0000256" key="1">
    <source>
        <dbReference type="ARBA" id="ARBA00023015"/>
    </source>
</evidence>
<dbReference type="InterPro" id="IPR009057">
    <property type="entry name" value="Homeodomain-like_sf"/>
</dbReference>
<keyword evidence="1" id="KW-0805">Transcription regulation</keyword>
<comment type="caution">
    <text evidence="5">The sequence shown here is derived from an EMBL/GenBank/DDBJ whole genome shotgun (WGS) entry which is preliminary data.</text>
</comment>
<dbReference type="InterPro" id="IPR050204">
    <property type="entry name" value="AraC_XylS_family_regulators"/>
</dbReference>
<evidence type="ECO:0000313" key="5">
    <source>
        <dbReference type="EMBL" id="HJC43008.1"/>
    </source>
</evidence>
<accession>A0A9D2P619</accession>
<dbReference type="Gene3D" id="2.60.120.10">
    <property type="entry name" value="Jelly Rolls"/>
    <property type="match status" value="1"/>
</dbReference>
<dbReference type="GO" id="GO:0003700">
    <property type="term" value="F:DNA-binding transcription factor activity"/>
    <property type="evidence" value="ECO:0007669"/>
    <property type="project" value="InterPro"/>
</dbReference>
<dbReference type="PANTHER" id="PTHR46796">
    <property type="entry name" value="HTH-TYPE TRANSCRIPTIONAL ACTIVATOR RHAS-RELATED"/>
    <property type="match status" value="1"/>
</dbReference>
<dbReference type="InterPro" id="IPR018060">
    <property type="entry name" value="HTH_AraC"/>
</dbReference>
<keyword evidence="2" id="KW-0238">DNA-binding</keyword>
<gene>
    <name evidence="5" type="ORF">H9756_04900</name>
</gene>
<keyword evidence="3" id="KW-0804">Transcription</keyword>
<feature type="domain" description="HTH araC/xylS-type" evidence="4">
    <location>
        <begin position="170"/>
        <end position="267"/>
    </location>
</feature>
<dbReference type="Pfam" id="PF12833">
    <property type="entry name" value="HTH_18"/>
    <property type="match status" value="1"/>
</dbReference>
<dbReference type="InterPro" id="IPR003313">
    <property type="entry name" value="AraC-bd"/>
</dbReference>
<dbReference type="Gene3D" id="1.10.10.60">
    <property type="entry name" value="Homeodomain-like"/>
    <property type="match status" value="1"/>
</dbReference>
<dbReference type="GO" id="GO:0043565">
    <property type="term" value="F:sequence-specific DNA binding"/>
    <property type="evidence" value="ECO:0007669"/>
    <property type="project" value="InterPro"/>
</dbReference>
<dbReference type="EMBL" id="DWWI01000104">
    <property type="protein sequence ID" value="HJC43008.1"/>
    <property type="molecule type" value="Genomic_DNA"/>
</dbReference>
<dbReference type="InterPro" id="IPR037923">
    <property type="entry name" value="HTH-like"/>
</dbReference>
<evidence type="ECO:0000313" key="6">
    <source>
        <dbReference type="Proteomes" id="UP000823895"/>
    </source>
</evidence>
<reference evidence="5" key="1">
    <citation type="journal article" date="2021" name="PeerJ">
        <title>Extensive microbial diversity within the chicken gut microbiome revealed by metagenomics and culture.</title>
        <authorList>
            <person name="Gilroy R."/>
            <person name="Ravi A."/>
            <person name="Getino M."/>
            <person name="Pursley I."/>
            <person name="Horton D.L."/>
            <person name="Alikhan N.F."/>
            <person name="Baker D."/>
            <person name="Gharbi K."/>
            <person name="Hall N."/>
            <person name="Watson M."/>
            <person name="Adriaenssens E.M."/>
            <person name="Foster-Nyarko E."/>
            <person name="Jarju S."/>
            <person name="Secka A."/>
            <person name="Antonio M."/>
            <person name="Oren A."/>
            <person name="Chaudhuri R.R."/>
            <person name="La Ragione R."/>
            <person name="Hildebrand F."/>
            <person name="Pallen M.J."/>
        </authorList>
    </citation>
    <scope>NUCLEOTIDE SEQUENCE</scope>
    <source>
        <strain evidence="5">CHK165-2605</strain>
    </source>
</reference>
<evidence type="ECO:0000259" key="4">
    <source>
        <dbReference type="PROSITE" id="PS01124"/>
    </source>
</evidence>
<sequence>MDKSIKTAVYDDELRLEAYRFDGIMQPFPNHFHEYYVIGLVERGERCLSYRNQEYTIRAGDLLLFNPGDNHACSQTDGGTFAYRSINISKEIISELSMEITGRKNLPGFSPTVIRDREAVCCFRTLHGLIMDSSREFKKEENLLLLLALLIRRYGQPFDEYVPECREEIESACAFMETHYSEHISLEQICRHSGLSRSTLLRAFTRSKGVTPYCYLENIRIGAAKKLLEQGTAPVDAALMTGFSDQSHFTNYFSRFIGIAPGVYRDIFTMKEKTGGRLHE</sequence>
<dbReference type="PANTHER" id="PTHR46796:SF2">
    <property type="entry name" value="TRANSCRIPTIONAL REGULATORY PROTEIN"/>
    <property type="match status" value="1"/>
</dbReference>
<reference evidence="5" key="2">
    <citation type="submission" date="2021-04" db="EMBL/GenBank/DDBJ databases">
        <authorList>
            <person name="Gilroy R."/>
        </authorList>
    </citation>
    <scope>NUCLEOTIDE SEQUENCE</scope>
    <source>
        <strain evidence="5">CHK165-2605</strain>
    </source>
</reference>
<dbReference type="Proteomes" id="UP000823895">
    <property type="component" value="Unassembled WGS sequence"/>
</dbReference>
<evidence type="ECO:0000256" key="3">
    <source>
        <dbReference type="ARBA" id="ARBA00023163"/>
    </source>
</evidence>
<protein>
    <submittedName>
        <fullName evidence="5">AraC family transcriptional regulator</fullName>
    </submittedName>
</protein>